<evidence type="ECO:0000313" key="6">
    <source>
        <dbReference type="EMBL" id="MDA7086408.1"/>
    </source>
</evidence>
<sequence length="153" mass="16827">MQALENKIPPPLVATLFALFMWALGSVLPGLELSDSLRLACTAGVLVLGALFCLAGVVSFRRAKTTVNPLQPQTASALVSSGIYRVSRNPMYLGFALFLAAWAVFLAAPWALLGVLGFIFYMNRWQITPEERALEALFGADFARYKSTVRRWL</sequence>
<dbReference type="EMBL" id="JAQJZJ010000003">
    <property type="protein sequence ID" value="MDA7086408.1"/>
    <property type="molecule type" value="Genomic_DNA"/>
</dbReference>
<comment type="caution">
    <text evidence="6">The sequence shown here is derived from an EMBL/GenBank/DDBJ whole genome shotgun (WGS) entry which is preliminary data.</text>
</comment>
<dbReference type="RefSeq" id="WP_271347317.1">
    <property type="nucleotide sequence ID" value="NZ_JAQJZJ010000003.1"/>
</dbReference>
<keyword evidence="2 5" id="KW-0812">Transmembrane</keyword>
<feature type="transmembrane region" description="Helical" evidence="5">
    <location>
        <begin position="37"/>
        <end position="60"/>
    </location>
</feature>
<protein>
    <submittedName>
        <fullName evidence="6">Isoprenylcysteine carboxylmethyltransferase family protein</fullName>
    </submittedName>
</protein>
<dbReference type="Pfam" id="PF04191">
    <property type="entry name" value="PEMT"/>
    <property type="match status" value="1"/>
</dbReference>
<keyword evidence="7" id="KW-1185">Reference proteome</keyword>
<dbReference type="Gene3D" id="1.20.120.1630">
    <property type="match status" value="1"/>
</dbReference>
<feature type="transmembrane region" description="Helical" evidence="5">
    <location>
        <begin position="12"/>
        <end position="31"/>
    </location>
</feature>
<keyword evidence="4 5" id="KW-0472">Membrane</keyword>
<dbReference type="Proteomes" id="UP001212042">
    <property type="component" value="Unassembled WGS sequence"/>
</dbReference>
<dbReference type="PANTHER" id="PTHR12714">
    <property type="entry name" value="PROTEIN-S ISOPRENYLCYSTEINE O-METHYLTRANSFERASE"/>
    <property type="match status" value="1"/>
</dbReference>
<accession>A0ABT4XDW7</accession>
<evidence type="ECO:0000256" key="4">
    <source>
        <dbReference type="ARBA" id="ARBA00023136"/>
    </source>
</evidence>
<evidence type="ECO:0000256" key="1">
    <source>
        <dbReference type="ARBA" id="ARBA00004127"/>
    </source>
</evidence>
<proteinExistence type="predicted"/>
<reference evidence="6 7" key="1">
    <citation type="submission" date="2023-01" db="EMBL/GenBank/DDBJ databases">
        <title>Pseudomonas SA3-5T sp. nov., isolated from tidal flat sediment.</title>
        <authorList>
            <person name="Kim H.S."/>
            <person name="Kim J.-S."/>
            <person name="Suh M.K."/>
            <person name="Eom M.K."/>
            <person name="Lee J.-S."/>
        </authorList>
    </citation>
    <scope>NUCLEOTIDE SEQUENCE [LARGE SCALE GENOMIC DNA]</scope>
    <source>
        <strain evidence="6 7">SA3-5</strain>
    </source>
</reference>
<dbReference type="PANTHER" id="PTHR12714:SF24">
    <property type="entry name" value="SLR1182 PROTEIN"/>
    <property type="match status" value="1"/>
</dbReference>
<evidence type="ECO:0000256" key="3">
    <source>
        <dbReference type="ARBA" id="ARBA00022989"/>
    </source>
</evidence>
<evidence type="ECO:0000256" key="2">
    <source>
        <dbReference type="ARBA" id="ARBA00022692"/>
    </source>
</evidence>
<organism evidence="6 7">
    <name type="scientific">Pseudomonas aestuarii</name>
    <dbReference type="NCBI Taxonomy" id="3018340"/>
    <lineage>
        <taxon>Bacteria</taxon>
        <taxon>Pseudomonadati</taxon>
        <taxon>Pseudomonadota</taxon>
        <taxon>Gammaproteobacteria</taxon>
        <taxon>Pseudomonadales</taxon>
        <taxon>Pseudomonadaceae</taxon>
        <taxon>Pseudomonas</taxon>
    </lineage>
</organism>
<name>A0ABT4XDW7_9PSED</name>
<dbReference type="InterPro" id="IPR007318">
    <property type="entry name" value="Phopholipid_MeTrfase"/>
</dbReference>
<comment type="subcellular location">
    <subcellularLocation>
        <location evidence="1">Endomembrane system</location>
        <topology evidence="1">Multi-pass membrane protein</topology>
    </subcellularLocation>
</comment>
<feature type="transmembrane region" description="Helical" evidence="5">
    <location>
        <begin position="92"/>
        <end position="121"/>
    </location>
</feature>
<gene>
    <name evidence="6" type="ORF">PH586_08460</name>
</gene>
<evidence type="ECO:0000313" key="7">
    <source>
        <dbReference type="Proteomes" id="UP001212042"/>
    </source>
</evidence>
<keyword evidence="3 5" id="KW-1133">Transmembrane helix</keyword>
<evidence type="ECO:0000256" key="5">
    <source>
        <dbReference type="SAM" id="Phobius"/>
    </source>
</evidence>